<dbReference type="EMBL" id="VSRR010110416">
    <property type="protein sequence ID" value="MPC97535.1"/>
    <property type="molecule type" value="Genomic_DNA"/>
</dbReference>
<evidence type="ECO:0000313" key="3">
    <source>
        <dbReference type="EMBL" id="MPC97535.1"/>
    </source>
</evidence>
<feature type="region of interest" description="Disordered" evidence="1">
    <location>
        <begin position="95"/>
        <end position="115"/>
    </location>
</feature>
<proteinExistence type="predicted"/>
<evidence type="ECO:0000313" key="4">
    <source>
        <dbReference type="Proteomes" id="UP000324222"/>
    </source>
</evidence>
<evidence type="ECO:0000256" key="1">
    <source>
        <dbReference type="SAM" id="MobiDB-lite"/>
    </source>
</evidence>
<keyword evidence="2" id="KW-0732">Signal</keyword>
<name>A0A5B7JSI7_PORTR</name>
<dbReference type="AlphaFoldDB" id="A0A5B7JSI7"/>
<accession>A0A5B7JSI7</accession>
<sequence length="115" mass="12522">MVVVVLLVCLPSRVAVSVYAYVGVCFQPPPLQGRYRMEVCEVLKVLHTTTCRGHAVSPQPHDHSGTKIKASPALSELKEARNSPKLSYASTFPSTTSLYASQPSPALSPSIRQWI</sequence>
<evidence type="ECO:0000256" key="2">
    <source>
        <dbReference type="SAM" id="SignalP"/>
    </source>
</evidence>
<feature type="signal peptide" evidence="2">
    <location>
        <begin position="1"/>
        <end position="15"/>
    </location>
</feature>
<comment type="caution">
    <text evidence="3">The sequence shown here is derived from an EMBL/GenBank/DDBJ whole genome shotgun (WGS) entry which is preliminary data.</text>
</comment>
<gene>
    <name evidence="3" type="ORF">E2C01_092854</name>
</gene>
<dbReference type="Proteomes" id="UP000324222">
    <property type="component" value="Unassembled WGS sequence"/>
</dbReference>
<protein>
    <recommendedName>
        <fullName evidence="5">Secreted protein</fullName>
    </recommendedName>
</protein>
<evidence type="ECO:0008006" key="5">
    <source>
        <dbReference type="Google" id="ProtNLM"/>
    </source>
</evidence>
<feature type="region of interest" description="Disordered" evidence="1">
    <location>
        <begin position="54"/>
        <end position="74"/>
    </location>
</feature>
<feature type="chain" id="PRO_5022925953" description="Secreted protein" evidence="2">
    <location>
        <begin position="16"/>
        <end position="115"/>
    </location>
</feature>
<keyword evidence="4" id="KW-1185">Reference proteome</keyword>
<organism evidence="3 4">
    <name type="scientific">Portunus trituberculatus</name>
    <name type="common">Swimming crab</name>
    <name type="synonym">Neptunus trituberculatus</name>
    <dbReference type="NCBI Taxonomy" id="210409"/>
    <lineage>
        <taxon>Eukaryota</taxon>
        <taxon>Metazoa</taxon>
        <taxon>Ecdysozoa</taxon>
        <taxon>Arthropoda</taxon>
        <taxon>Crustacea</taxon>
        <taxon>Multicrustacea</taxon>
        <taxon>Malacostraca</taxon>
        <taxon>Eumalacostraca</taxon>
        <taxon>Eucarida</taxon>
        <taxon>Decapoda</taxon>
        <taxon>Pleocyemata</taxon>
        <taxon>Brachyura</taxon>
        <taxon>Eubrachyura</taxon>
        <taxon>Portunoidea</taxon>
        <taxon>Portunidae</taxon>
        <taxon>Portuninae</taxon>
        <taxon>Portunus</taxon>
    </lineage>
</organism>
<reference evidence="3 4" key="1">
    <citation type="submission" date="2019-05" db="EMBL/GenBank/DDBJ databases">
        <title>Another draft genome of Portunus trituberculatus and its Hox gene families provides insights of decapod evolution.</title>
        <authorList>
            <person name="Jeong J.-H."/>
            <person name="Song I."/>
            <person name="Kim S."/>
            <person name="Choi T."/>
            <person name="Kim D."/>
            <person name="Ryu S."/>
            <person name="Kim W."/>
        </authorList>
    </citation>
    <scope>NUCLEOTIDE SEQUENCE [LARGE SCALE GENOMIC DNA]</scope>
    <source>
        <tissue evidence="3">Muscle</tissue>
    </source>
</reference>